<protein>
    <submittedName>
        <fullName evidence="1">Uncharacterized protein</fullName>
    </submittedName>
</protein>
<proteinExistence type="predicted"/>
<evidence type="ECO:0000313" key="1">
    <source>
        <dbReference type="EMBL" id="GAX04098.1"/>
    </source>
</evidence>
<name>A0A1Z5IR47_9LACO</name>
<comment type="caution">
    <text evidence="1">The sequence shown here is derived from an EMBL/GenBank/DDBJ whole genome shotgun (WGS) entry which is preliminary data.</text>
</comment>
<gene>
    <name evidence="1" type="ORF">IWT140_01735</name>
</gene>
<sequence>MRKTAWYCKDEKTFNELIQKLTDAGFKTNMGASPKTIHFNDGFKVIGHRCTDMIYSHGFGFAPLLMAGNYEKYKEDRVKYPDWYEDYEVMEFKHGDTVPNPW</sequence>
<evidence type="ECO:0000313" key="2">
    <source>
        <dbReference type="Proteomes" id="UP000198430"/>
    </source>
</evidence>
<dbReference type="Proteomes" id="UP000198430">
    <property type="component" value="Unassembled WGS sequence"/>
</dbReference>
<reference evidence="1 2" key="1">
    <citation type="submission" date="2015-11" db="EMBL/GenBank/DDBJ databases">
        <title>Draft genome sequences of new species of the genus Lactobacillus isolated from orchardgrass silage.</title>
        <authorList>
            <person name="Tohno M."/>
            <person name="Tanizawa Y."/>
            <person name="Arita M."/>
        </authorList>
    </citation>
    <scope>NUCLEOTIDE SEQUENCE [LARGE SCALE GENOMIC DNA]</scope>
    <source>
        <strain evidence="1 2">IWT140</strain>
    </source>
</reference>
<organism evidence="1 2">
    <name type="scientific">Secundilactobacillus pentosiphilus</name>
    <dbReference type="NCBI Taxonomy" id="1714682"/>
    <lineage>
        <taxon>Bacteria</taxon>
        <taxon>Bacillati</taxon>
        <taxon>Bacillota</taxon>
        <taxon>Bacilli</taxon>
        <taxon>Lactobacillales</taxon>
        <taxon>Lactobacillaceae</taxon>
        <taxon>Secundilactobacillus</taxon>
    </lineage>
</organism>
<dbReference type="RefSeq" id="WP_089089055.1">
    <property type="nucleotide sequence ID" value="NZ_BCMH01000012.1"/>
</dbReference>
<accession>A0A1Z5IR47</accession>
<dbReference type="EMBL" id="BCMH01000012">
    <property type="protein sequence ID" value="GAX04098.1"/>
    <property type="molecule type" value="Genomic_DNA"/>
</dbReference>
<keyword evidence="2" id="KW-1185">Reference proteome</keyword>
<dbReference type="AlphaFoldDB" id="A0A1Z5IR47"/>